<reference evidence="1" key="1">
    <citation type="submission" date="2019-12" db="EMBL/GenBank/DDBJ databases">
        <title>Genome sequencing and annotation of Brassica cretica.</title>
        <authorList>
            <person name="Studholme D.J."/>
            <person name="Sarris P.F."/>
        </authorList>
    </citation>
    <scope>NUCLEOTIDE SEQUENCE</scope>
    <source>
        <strain evidence="1">PFS-102/07</strain>
        <tissue evidence="1">Leaf</tissue>
    </source>
</reference>
<organism evidence="1">
    <name type="scientific">Brassica cretica</name>
    <name type="common">Mustard</name>
    <dbReference type="NCBI Taxonomy" id="69181"/>
    <lineage>
        <taxon>Eukaryota</taxon>
        <taxon>Viridiplantae</taxon>
        <taxon>Streptophyta</taxon>
        <taxon>Embryophyta</taxon>
        <taxon>Tracheophyta</taxon>
        <taxon>Spermatophyta</taxon>
        <taxon>Magnoliopsida</taxon>
        <taxon>eudicotyledons</taxon>
        <taxon>Gunneridae</taxon>
        <taxon>Pentapetalae</taxon>
        <taxon>rosids</taxon>
        <taxon>malvids</taxon>
        <taxon>Brassicales</taxon>
        <taxon>Brassicaceae</taxon>
        <taxon>Brassiceae</taxon>
        <taxon>Brassica</taxon>
    </lineage>
</organism>
<accession>A0A8S9J4Q8</accession>
<dbReference type="EMBL" id="QGKY02001015">
    <property type="protein sequence ID" value="KAF2576256.1"/>
    <property type="molecule type" value="Genomic_DNA"/>
</dbReference>
<comment type="caution">
    <text evidence="1">The sequence shown here is derived from an EMBL/GenBank/DDBJ whole genome shotgun (WGS) entry which is preliminary data.</text>
</comment>
<proteinExistence type="predicted"/>
<sequence>MMPIMISPAKAINIILEPAKAMVQCYQVSNIIWIPIMITPAKAMDIIPEPWSCQGHGSVLSSLKRHAANISPSQQFRSLCCNRHETTLVKGHDSPPMAHDRGHSYPSRDHILMVQSLINTNQVSITRSLWNGRCNASVHHTIRTDIEEAKDVFIHDQTLPKGRASLPPSVPMKLPFYTHLPSRLSQPLEEGSVLLSSSIIICGLGGSPGVPAKARTFLPYIGEGVLSDSLNHVLDHDTLVFRSYGLTGVSPRTKVCPDDTIQDRGCYRDEERWRSNDLCVCECSGSSNCGSGDGGMLPSCLTERPEDIRFVFLTLEASSC</sequence>
<gene>
    <name evidence="1" type="ORF">F2Q70_00003096</name>
</gene>
<protein>
    <submittedName>
        <fullName evidence="1">Uncharacterized protein</fullName>
    </submittedName>
</protein>
<name>A0A8S9J4Q8_BRACR</name>
<evidence type="ECO:0000313" key="1">
    <source>
        <dbReference type="EMBL" id="KAF2576256.1"/>
    </source>
</evidence>
<dbReference type="AlphaFoldDB" id="A0A8S9J4Q8"/>